<evidence type="ECO:0008006" key="4">
    <source>
        <dbReference type="Google" id="ProtNLM"/>
    </source>
</evidence>
<dbReference type="OrthoDB" id="2865258at2759"/>
<dbReference type="InterPro" id="IPR023214">
    <property type="entry name" value="HAD_sf"/>
</dbReference>
<dbReference type="NCBIfam" id="TIGR01681">
    <property type="entry name" value="HAD-SF-IIIC"/>
    <property type="match status" value="1"/>
</dbReference>
<dbReference type="NCBIfam" id="TIGR01685">
    <property type="entry name" value="MDP-1"/>
    <property type="match status" value="1"/>
</dbReference>
<dbReference type="EMBL" id="SKBQ01000077">
    <property type="protein sequence ID" value="TPX08514.1"/>
    <property type="molecule type" value="Genomic_DNA"/>
</dbReference>
<dbReference type="Pfam" id="PF12689">
    <property type="entry name" value="Acid_PPase"/>
    <property type="match status" value="1"/>
</dbReference>
<gene>
    <name evidence="2" type="ORF">E0L32_010001</name>
</gene>
<feature type="region of interest" description="Disordered" evidence="1">
    <location>
        <begin position="1"/>
        <end position="32"/>
    </location>
</feature>
<dbReference type="Gene3D" id="3.40.50.1000">
    <property type="entry name" value="HAD superfamily/HAD-like"/>
    <property type="match status" value="1"/>
</dbReference>
<feature type="region of interest" description="Disordered" evidence="1">
    <location>
        <begin position="150"/>
        <end position="184"/>
    </location>
</feature>
<dbReference type="SFLD" id="SFLDG01131">
    <property type="entry name" value="C1.5.2:_MDP_Like"/>
    <property type="match status" value="1"/>
</dbReference>
<comment type="caution">
    <text evidence="2">The sequence shown here is derived from an EMBL/GenBank/DDBJ whole genome shotgun (WGS) entry which is preliminary data.</text>
</comment>
<dbReference type="GO" id="GO:0003993">
    <property type="term" value="F:acid phosphatase activity"/>
    <property type="evidence" value="ECO:0007669"/>
    <property type="project" value="TreeGrafter"/>
</dbReference>
<name>A0A507APV1_9PEZI</name>
<evidence type="ECO:0000313" key="3">
    <source>
        <dbReference type="Proteomes" id="UP000319257"/>
    </source>
</evidence>
<keyword evidence="3" id="KW-1185">Reference proteome</keyword>
<protein>
    <recommendedName>
        <fullName evidence="4">Magnesium-dependent phosphatase-1</fullName>
    </recommendedName>
</protein>
<dbReference type="PANTHER" id="PTHR17901">
    <property type="entry name" value="MAGNESIUM-DEPENDENT PHOSPHATASE 1 MDP1"/>
    <property type="match status" value="1"/>
</dbReference>
<proteinExistence type="predicted"/>
<dbReference type="InterPro" id="IPR036412">
    <property type="entry name" value="HAD-like_sf"/>
</dbReference>
<accession>A0A507APV1</accession>
<dbReference type="InterPro" id="IPR010036">
    <property type="entry name" value="MDP_1_eu_arc"/>
</dbReference>
<dbReference type="PANTHER" id="PTHR17901:SF14">
    <property type="entry name" value="MAGNESIUM-DEPENDENT PHOSPHATASE 1"/>
    <property type="match status" value="1"/>
</dbReference>
<reference evidence="2 3" key="1">
    <citation type="submission" date="2019-06" db="EMBL/GenBank/DDBJ databases">
        <title>Draft genome sequence of the filamentous fungus Phialemoniopsis curvata isolated from diesel fuel.</title>
        <authorList>
            <person name="Varaljay V.A."/>
            <person name="Lyon W.J."/>
            <person name="Crouch A.L."/>
            <person name="Drake C.E."/>
            <person name="Hollomon J.M."/>
            <person name="Nadeau L.J."/>
            <person name="Nunn H.S."/>
            <person name="Stevenson B.S."/>
            <person name="Bojanowski C.L."/>
            <person name="Crookes-Goodson W.J."/>
        </authorList>
    </citation>
    <scope>NUCLEOTIDE SEQUENCE [LARGE SCALE GENOMIC DNA]</scope>
    <source>
        <strain evidence="2 3">D216</strain>
    </source>
</reference>
<feature type="compositionally biased region" description="Low complexity" evidence="1">
    <location>
        <begin position="8"/>
        <end position="32"/>
    </location>
</feature>
<organism evidence="2 3">
    <name type="scientific">Thyridium curvatum</name>
    <dbReference type="NCBI Taxonomy" id="1093900"/>
    <lineage>
        <taxon>Eukaryota</taxon>
        <taxon>Fungi</taxon>
        <taxon>Dikarya</taxon>
        <taxon>Ascomycota</taxon>
        <taxon>Pezizomycotina</taxon>
        <taxon>Sordariomycetes</taxon>
        <taxon>Sordariomycetidae</taxon>
        <taxon>Thyridiales</taxon>
        <taxon>Thyridiaceae</taxon>
        <taxon>Thyridium</taxon>
    </lineage>
</organism>
<dbReference type="FunCoup" id="A0A507APV1">
    <property type="interactions" value="178"/>
</dbReference>
<dbReference type="SUPFAM" id="SSF56784">
    <property type="entry name" value="HAD-like"/>
    <property type="match status" value="1"/>
</dbReference>
<dbReference type="AlphaFoldDB" id="A0A507APV1"/>
<evidence type="ECO:0000256" key="1">
    <source>
        <dbReference type="SAM" id="MobiDB-lite"/>
    </source>
</evidence>
<dbReference type="InterPro" id="IPR010033">
    <property type="entry name" value="HAD_SF_ppase_IIIC"/>
</dbReference>
<dbReference type="STRING" id="1093900.A0A507APV1"/>
<dbReference type="GeneID" id="41977448"/>
<sequence>MARKLTKPSATSSPTATTSTTSHPTAAAAAATTTPGLPRILTDAKPLPRLVVFDLDYTLWPFWVDTHVSPPLRAQQAAPQTSAALDRTGESFAFYDDIPLTLHALSRAGVRLGVASRTHAPDLARDMLKLLYVPPASAVLPPAHEAVLLPDRSAGAGGGNSSSSSGSGSGSGSSSSKKDGKPRRALDFFDGGMEIYPGSKIRHMESLQKRNGGAGVAFADILFFDDESRNRDVETLGVTMWLVRDGVSWDEVEKGIREWRRRRGVV</sequence>
<evidence type="ECO:0000313" key="2">
    <source>
        <dbReference type="EMBL" id="TPX08514.1"/>
    </source>
</evidence>
<dbReference type="Proteomes" id="UP000319257">
    <property type="component" value="Unassembled WGS sequence"/>
</dbReference>
<dbReference type="SFLD" id="SFLDS00003">
    <property type="entry name" value="Haloacid_Dehalogenase"/>
    <property type="match status" value="1"/>
</dbReference>
<dbReference type="SFLD" id="SFLDG01129">
    <property type="entry name" value="C1.5:_HAD__Beta-PGM__Phosphata"/>
    <property type="match status" value="1"/>
</dbReference>
<dbReference type="InParanoid" id="A0A507APV1"/>
<dbReference type="RefSeq" id="XP_030990225.1">
    <property type="nucleotide sequence ID" value="XM_031132571.1"/>
</dbReference>